<gene>
    <name evidence="4" type="ORF">H8710_06140</name>
</gene>
<proteinExistence type="predicted"/>
<dbReference type="SUPFAM" id="SSF51261">
    <property type="entry name" value="Duplicated hybrid motif"/>
    <property type="match status" value="1"/>
</dbReference>
<dbReference type="Pfam" id="PF01551">
    <property type="entry name" value="Peptidase_M23"/>
    <property type="match status" value="1"/>
</dbReference>
<dbReference type="PROSITE" id="PS51170">
    <property type="entry name" value="CW"/>
    <property type="match status" value="1"/>
</dbReference>
<accession>A0A926I7A7</accession>
<dbReference type="CDD" id="cd12797">
    <property type="entry name" value="M23_peptidase"/>
    <property type="match status" value="1"/>
</dbReference>
<dbReference type="PANTHER" id="PTHR21666:SF270">
    <property type="entry name" value="MUREIN HYDROLASE ACTIVATOR ENVC"/>
    <property type="match status" value="1"/>
</dbReference>
<dbReference type="AlphaFoldDB" id="A0A926I7A7"/>
<organism evidence="4 5">
    <name type="scientific">Fumia xinanensis</name>
    <dbReference type="NCBI Taxonomy" id="2763659"/>
    <lineage>
        <taxon>Bacteria</taxon>
        <taxon>Bacillati</taxon>
        <taxon>Bacillota</taxon>
        <taxon>Clostridia</taxon>
        <taxon>Eubacteriales</taxon>
        <taxon>Oscillospiraceae</taxon>
        <taxon>Fumia</taxon>
    </lineage>
</organism>
<dbReference type="Gene3D" id="2.10.270.10">
    <property type="entry name" value="Cholin Binding"/>
    <property type="match status" value="1"/>
</dbReference>
<feature type="domain" description="M23ase beta-sheet core" evidence="3">
    <location>
        <begin position="18"/>
        <end position="119"/>
    </location>
</feature>
<dbReference type="RefSeq" id="WP_249294541.1">
    <property type="nucleotide sequence ID" value="NZ_JACRSV010000001.1"/>
</dbReference>
<dbReference type="Proteomes" id="UP000610760">
    <property type="component" value="Unassembled WGS sequence"/>
</dbReference>
<dbReference type="GO" id="GO:0004222">
    <property type="term" value="F:metalloendopeptidase activity"/>
    <property type="evidence" value="ECO:0007669"/>
    <property type="project" value="TreeGrafter"/>
</dbReference>
<dbReference type="InterPro" id="IPR011055">
    <property type="entry name" value="Dup_hybrid_motif"/>
</dbReference>
<dbReference type="PANTHER" id="PTHR21666">
    <property type="entry name" value="PEPTIDASE-RELATED"/>
    <property type="match status" value="1"/>
</dbReference>
<dbReference type="InterPro" id="IPR016047">
    <property type="entry name" value="M23ase_b-sheet_dom"/>
</dbReference>
<dbReference type="SUPFAM" id="SSF69360">
    <property type="entry name" value="Cell wall binding repeat"/>
    <property type="match status" value="1"/>
</dbReference>
<dbReference type="InterPro" id="IPR050570">
    <property type="entry name" value="Cell_wall_metabolism_enzyme"/>
</dbReference>
<reference evidence="4" key="1">
    <citation type="submission" date="2020-08" db="EMBL/GenBank/DDBJ databases">
        <title>Genome public.</title>
        <authorList>
            <person name="Liu C."/>
            <person name="Sun Q."/>
        </authorList>
    </citation>
    <scope>NUCLEOTIDE SEQUENCE</scope>
    <source>
        <strain evidence="4">NSJ-33</strain>
    </source>
</reference>
<evidence type="ECO:0000256" key="2">
    <source>
        <dbReference type="PROSITE-ProRule" id="PRU00591"/>
    </source>
</evidence>
<dbReference type="EMBL" id="JACRSV010000001">
    <property type="protein sequence ID" value="MBC8559652.1"/>
    <property type="molecule type" value="Genomic_DNA"/>
</dbReference>
<comment type="caution">
    <text evidence="4">The sequence shown here is derived from an EMBL/GenBank/DDBJ whole genome shotgun (WGS) entry which is preliminary data.</text>
</comment>
<dbReference type="InterPro" id="IPR018337">
    <property type="entry name" value="Cell_wall/Cho-bd_repeat"/>
</dbReference>
<name>A0A926I7A7_9FIRM</name>
<keyword evidence="1" id="KW-0677">Repeat</keyword>
<feature type="repeat" description="Cell wall-binding" evidence="2">
    <location>
        <begin position="154"/>
        <end position="173"/>
    </location>
</feature>
<evidence type="ECO:0000313" key="4">
    <source>
        <dbReference type="EMBL" id="MBC8559652.1"/>
    </source>
</evidence>
<keyword evidence="5" id="KW-1185">Reference proteome</keyword>
<sequence>MKTIFREKFKVTQGYGPVHGGLDIVGLCGTDIISPIDGVVKSSAIITDKNNLTWEWGNYVRVDDGEGMRYFFCHMSSRSVKAGDKVKTGDKLGVMGNTGLSYGAHCHFEVRTGGNIRVNPAKILGIPNGCGTYTVESAPKWEKTSEGWRYGSLKNAWKQINGRWYWFDGRGIAVTGPLVVNGKTFWFASKPFHEVKECQLLMTDESGALR</sequence>
<evidence type="ECO:0000259" key="3">
    <source>
        <dbReference type="Pfam" id="PF01551"/>
    </source>
</evidence>
<protein>
    <submittedName>
        <fullName evidence="4">Peptidoglycan DD-metalloendopeptidase family protein</fullName>
    </submittedName>
</protein>
<evidence type="ECO:0000313" key="5">
    <source>
        <dbReference type="Proteomes" id="UP000610760"/>
    </source>
</evidence>
<dbReference type="Gene3D" id="2.70.70.10">
    <property type="entry name" value="Glucose Permease (Domain IIA)"/>
    <property type="match status" value="1"/>
</dbReference>
<evidence type="ECO:0000256" key="1">
    <source>
        <dbReference type="ARBA" id="ARBA00022737"/>
    </source>
</evidence>